<evidence type="ECO:0000313" key="2">
    <source>
        <dbReference type="EMBL" id="CEN51296.1"/>
    </source>
</evidence>
<gene>
    <name evidence="2" type="ORF">CCAND93_1550002</name>
</gene>
<dbReference type="AlphaFoldDB" id="A0A0B7IHA7"/>
<feature type="coiled-coil region" evidence="1">
    <location>
        <begin position="150"/>
        <end position="198"/>
    </location>
</feature>
<evidence type="ECO:0000313" key="3">
    <source>
        <dbReference type="Proteomes" id="UP000038200"/>
    </source>
</evidence>
<evidence type="ECO:0000256" key="1">
    <source>
        <dbReference type="SAM" id="Coils"/>
    </source>
</evidence>
<accession>A0A0B7IHA7</accession>
<dbReference type="Proteomes" id="UP000038200">
    <property type="component" value="Unassembled WGS sequence"/>
</dbReference>
<organism evidence="2 3">
    <name type="scientific">Capnocytophaga canis</name>
    <dbReference type="NCBI Taxonomy" id="1848903"/>
    <lineage>
        <taxon>Bacteria</taxon>
        <taxon>Pseudomonadati</taxon>
        <taxon>Bacteroidota</taxon>
        <taxon>Flavobacteriia</taxon>
        <taxon>Flavobacteriales</taxon>
        <taxon>Flavobacteriaceae</taxon>
        <taxon>Capnocytophaga</taxon>
    </lineage>
</organism>
<sequence>MKAVTDKITAFLSQRSNHYVSVSQGDKRLAKNTAPKYSFSLNDIQELYGSVADFVRAIPEKGFTENVKVSLRSIYGTGAKASSIIHETLTLNFTKKTETATPMPTTEPQNNMLPMTPQQPTYQPNVPAVPALAAPALGYAHIPQTDWISYEVSKQRLEDLKKEHTRLENELQDAKSEIRQLKEENFSLRLKIDTADEKHAVKLERELLNKKGFWESETGGNIVNALGSVLPMVAEKMIGSGSSTPPALGMPNLSPNKQAFMDVLMNPQITDEQVGIWYQQIFEEN</sequence>
<keyword evidence="1" id="KW-0175">Coiled coil</keyword>
<protein>
    <submittedName>
        <fullName evidence="2">Uncharacterized protein</fullName>
    </submittedName>
</protein>
<reference evidence="2 3" key="1">
    <citation type="submission" date="2015-01" db="EMBL/GenBank/DDBJ databases">
        <authorList>
            <person name="Xiang T."/>
            <person name="Song Y."/>
            <person name="Huang L."/>
            <person name="Wang B."/>
            <person name="Wu P."/>
        </authorList>
    </citation>
    <scope>NUCLEOTIDE SEQUENCE [LARGE SCALE GENOMIC DNA]</scope>
    <source>
        <strain evidence="2 3">CcD93</strain>
    </source>
</reference>
<proteinExistence type="predicted"/>
<dbReference type="RefSeq" id="WP_042006047.1">
    <property type="nucleotide sequence ID" value="NZ_CDOL01000063.1"/>
</dbReference>
<name>A0A0B7IHA7_9FLAO</name>
<dbReference type="OrthoDB" id="1151417at2"/>
<dbReference type="EMBL" id="CDOL01000063">
    <property type="protein sequence ID" value="CEN51296.1"/>
    <property type="molecule type" value="Genomic_DNA"/>
</dbReference>